<keyword evidence="4 7" id="KW-0220">Diaminopimelate biosynthesis</keyword>
<keyword evidence="6 7" id="KW-0012">Acyltransferase</keyword>
<dbReference type="Pfam" id="PF08503">
    <property type="entry name" value="DapH_N"/>
    <property type="match status" value="1"/>
</dbReference>
<gene>
    <name evidence="9" type="primary">dapD</name>
    <name evidence="7 10" type="synonym">dapH</name>
    <name evidence="11" type="ORF">AB996_1533</name>
    <name evidence="10" type="ORF">LLC_14760</name>
    <name evidence="9" type="ORF">LLJM1_2072</name>
</gene>
<dbReference type="EC" id="2.3.1.89" evidence="7"/>
<dbReference type="Proteomes" id="UP000076519">
    <property type="component" value="Unassembled WGS sequence"/>
</dbReference>
<protein>
    <recommendedName>
        <fullName evidence="7">2,3,4,5-tetrahydropyridine-2,6-dicarboxylate N-acetyltransferase</fullName>
        <ecNumber evidence="7">2.3.1.89</ecNumber>
    </recommendedName>
    <alternativeName>
        <fullName evidence="7">Tetrahydrodipicolinate N-acetyltransferase</fullName>
        <shortName evidence="7">THP acetyltransferase</shortName>
        <shortName evidence="7">Tetrahydropicolinate acetylase</shortName>
    </alternativeName>
</protein>
<evidence type="ECO:0000313" key="9">
    <source>
        <dbReference type="EMBL" id="ARE29412.1"/>
    </source>
</evidence>
<dbReference type="Pfam" id="PF14602">
    <property type="entry name" value="Hexapep_2"/>
    <property type="match status" value="1"/>
</dbReference>
<keyword evidence="2 7" id="KW-0808">Transferase</keyword>
<evidence type="ECO:0000313" key="13">
    <source>
        <dbReference type="Proteomes" id="UP000191806"/>
    </source>
</evidence>
<dbReference type="UniPathway" id="UPA00034">
    <property type="reaction ID" value="UER00022"/>
</dbReference>
<proteinExistence type="inferred from homology"/>
<dbReference type="SUPFAM" id="SSF51161">
    <property type="entry name" value="Trimeric LpxA-like enzymes"/>
    <property type="match status" value="1"/>
</dbReference>
<dbReference type="Gene3D" id="2.160.10.10">
    <property type="entry name" value="Hexapeptide repeat proteins"/>
    <property type="match status" value="1"/>
</dbReference>
<organism evidence="11 12">
    <name type="scientific">Lactococcus lactis subsp. cremoris</name>
    <name type="common">Streptococcus cremoris</name>
    <dbReference type="NCBI Taxonomy" id="1359"/>
    <lineage>
        <taxon>Bacteria</taxon>
        <taxon>Bacillati</taxon>
        <taxon>Bacillota</taxon>
        <taxon>Bacilli</taxon>
        <taxon>Lactobacillales</taxon>
        <taxon>Streptococcaceae</taxon>
        <taxon>Lactococcus</taxon>
    </lineage>
</organism>
<evidence type="ECO:0000313" key="12">
    <source>
        <dbReference type="Proteomes" id="UP000076519"/>
    </source>
</evidence>
<feature type="domain" description="2,3,4,5-tetrahydropyridine-2,6-dicarboxylate N-acetyltransferase N-terminal" evidence="8">
    <location>
        <begin position="7"/>
        <end position="107"/>
    </location>
</feature>
<dbReference type="InterPro" id="IPR013710">
    <property type="entry name" value="DapH_N"/>
</dbReference>
<evidence type="ECO:0000256" key="7">
    <source>
        <dbReference type="HAMAP-Rule" id="MF_01691"/>
    </source>
</evidence>
<evidence type="ECO:0000256" key="2">
    <source>
        <dbReference type="ARBA" id="ARBA00022679"/>
    </source>
</evidence>
<dbReference type="NCBIfam" id="TIGR03532">
    <property type="entry name" value="DapD_Ac"/>
    <property type="match status" value="1"/>
</dbReference>
<dbReference type="CDD" id="cd03350">
    <property type="entry name" value="LbH_THP_succinylT"/>
    <property type="match status" value="1"/>
</dbReference>
<evidence type="ECO:0000256" key="4">
    <source>
        <dbReference type="ARBA" id="ARBA00022915"/>
    </source>
</evidence>
<evidence type="ECO:0000256" key="1">
    <source>
        <dbReference type="ARBA" id="ARBA00022605"/>
    </source>
</evidence>
<dbReference type="PROSITE" id="PS00101">
    <property type="entry name" value="HEXAPEP_TRANSFERASES"/>
    <property type="match status" value="2"/>
</dbReference>
<name>A0A161VCJ8_LACLC</name>
<dbReference type="GO" id="GO:0009089">
    <property type="term" value="P:lysine biosynthetic process via diaminopimelate"/>
    <property type="evidence" value="ECO:0007669"/>
    <property type="project" value="UniProtKB-UniRule"/>
</dbReference>
<evidence type="ECO:0000256" key="5">
    <source>
        <dbReference type="ARBA" id="ARBA00023154"/>
    </source>
</evidence>
<dbReference type="RefSeq" id="WP_032951010.1">
    <property type="nucleotide sequence ID" value="NZ_AP018499.1"/>
</dbReference>
<comment type="pathway">
    <text evidence="7">Amino-acid biosynthesis; L-lysine biosynthesis via DAP pathway; LL-2,6-diaminopimelate from (S)-tetrahydrodipicolinate (acetylase route): step 1/3.</text>
</comment>
<dbReference type="Pfam" id="PF00132">
    <property type="entry name" value="Hexapep"/>
    <property type="match status" value="1"/>
</dbReference>
<reference evidence="11 12" key="1">
    <citation type="submission" date="2015-08" db="EMBL/GenBank/DDBJ databases">
        <title>Draft Genome Sequences of 11 Lactococcus lactis subspecies cremoris strains.</title>
        <authorList>
            <person name="Wels M."/>
            <person name="Backus L."/>
            <person name="Boekhorst J."/>
            <person name="Dijkstra A."/>
            <person name="Beerthuizen M."/>
            <person name="Siezen R."/>
            <person name="Bachmann H."/>
            <person name="Van Hijum S."/>
        </authorList>
    </citation>
    <scope>NUCLEOTIDE SEQUENCE [LARGE SCALE GENOMIC DNA]</scope>
    <source>
        <strain evidence="11 12">KW10</strain>
    </source>
</reference>
<keyword evidence="1 7" id="KW-0028">Amino-acid biosynthesis</keyword>
<comment type="catalytic activity">
    <reaction evidence="7">
        <text>(S)-2,3,4,5-tetrahydrodipicolinate + acetyl-CoA + H2O = L-2-acetamido-6-oxoheptanedioate + CoA</text>
        <dbReference type="Rhea" id="RHEA:13085"/>
        <dbReference type="ChEBI" id="CHEBI:15377"/>
        <dbReference type="ChEBI" id="CHEBI:16845"/>
        <dbReference type="ChEBI" id="CHEBI:57287"/>
        <dbReference type="ChEBI" id="CHEBI:57288"/>
        <dbReference type="ChEBI" id="CHEBI:58117"/>
        <dbReference type="EC" id="2.3.1.89"/>
    </reaction>
</comment>
<dbReference type="Proteomes" id="UP000191806">
    <property type="component" value="Chromosome"/>
</dbReference>
<comment type="similarity">
    <text evidence="7">Belongs to the transferase hexapeptide repeat family. DapH subfamily.</text>
</comment>
<accession>A0A161VCJ8</accession>
<reference evidence="9 13" key="2">
    <citation type="journal article" date="2017" name="BMC Genomics">
        <title>Comparative and functional genomics of the Lactococcus lactis taxon; insights into evolution and niche adaptation.</title>
        <authorList>
            <person name="Kelleher P."/>
            <person name="Bottacini F."/>
            <person name="Mahony J."/>
            <person name="Kilcawley K.N."/>
            <person name="van Sinderen D."/>
        </authorList>
    </citation>
    <scope>NUCLEOTIDE SEQUENCE [LARGE SCALE GENOMIC DNA]</scope>
    <source>
        <strain evidence="9 13">JM1</strain>
    </source>
</reference>
<dbReference type="InterPro" id="IPR019873">
    <property type="entry name" value="DapH"/>
</dbReference>
<sequence>MTQAQKLSAQEIIQFIGNAEKKTQVKVTLSGMPSFKSAGFLAENGRPNFKALANKGIQVLGDFHTHYSLKIIIGDWQAVRPLLEGLTENKDYTIEFEGRNSAVPLLDTRAINARIEPGAIIRDQVTIGDNAVIMMGAIINIGAEIGEGTMIDMGAVLGGRATVGKNSHIGAGAVLAGVIEPASAEPVRVGDNVLVGANAVVIEGVQVGSGSVVAAGAIVTQDVPENVVVAGVPARIIKEIDEKTAQKTALEDALRNL</sequence>
<dbReference type="HAMAP" id="MF_01691">
    <property type="entry name" value="DapH"/>
    <property type="match status" value="1"/>
</dbReference>
<evidence type="ECO:0000256" key="3">
    <source>
        <dbReference type="ARBA" id="ARBA00022737"/>
    </source>
</evidence>
<dbReference type="Proteomes" id="UP000595253">
    <property type="component" value="Chromosome"/>
</dbReference>
<dbReference type="InterPro" id="IPR018357">
    <property type="entry name" value="Hexapep_transf_CS"/>
</dbReference>
<evidence type="ECO:0000313" key="11">
    <source>
        <dbReference type="EMBL" id="KZK06327.1"/>
    </source>
</evidence>
<dbReference type="AlphaFoldDB" id="A0A161VCJ8"/>
<dbReference type="Gene3D" id="3.30.70.250">
    <property type="entry name" value="Malonyl-CoA ACP transacylase, ACP-binding"/>
    <property type="match status" value="1"/>
</dbReference>
<keyword evidence="3 7" id="KW-0677">Repeat</keyword>
<comment type="function">
    <text evidence="7">Catalyzes the transfer of an acetyl group from acetyl-CoA to tetrahydrodipicolinate.</text>
</comment>
<dbReference type="InterPro" id="IPR050179">
    <property type="entry name" value="Trans_hexapeptide_repeat"/>
</dbReference>
<dbReference type="PANTHER" id="PTHR43300">
    <property type="entry name" value="ACETYLTRANSFERASE"/>
    <property type="match status" value="1"/>
</dbReference>
<dbReference type="GO" id="GO:0019877">
    <property type="term" value="P:diaminopimelate biosynthetic process"/>
    <property type="evidence" value="ECO:0007669"/>
    <property type="project" value="UniProtKB-UniRule"/>
</dbReference>
<dbReference type="InterPro" id="IPR011004">
    <property type="entry name" value="Trimer_LpxA-like_sf"/>
</dbReference>
<reference evidence="9" key="4">
    <citation type="submission" date="2023-03" db="EMBL/GenBank/DDBJ databases">
        <authorList>
            <person name="McDonnell B."/>
        </authorList>
    </citation>
    <scope>NUCLEOTIDE SEQUENCE</scope>
    <source>
        <strain evidence="9">JM1</strain>
    </source>
</reference>
<reference evidence="10 14" key="3">
    <citation type="submission" date="2020-12" db="EMBL/GenBank/DDBJ databases">
        <title>Complete genome sequence of lactococcus lactis subsp. cremoris strain EPSC and strain G3-2.</title>
        <authorList>
            <person name="Kita K."/>
            <person name="Ishikawa S."/>
        </authorList>
    </citation>
    <scope>NUCLEOTIDE SEQUENCE [LARGE SCALE GENOMIC DNA]</scope>
    <source>
        <strain evidence="10 14">EPSC</strain>
    </source>
</reference>
<evidence type="ECO:0000259" key="8">
    <source>
        <dbReference type="Pfam" id="PF08503"/>
    </source>
</evidence>
<dbReference type="EMBL" id="AP024222">
    <property type="protein sequence ID" value="BCO06236.1"/>
    <property type="molecule type" value="Genomic_DNA"/>
</dbReference>
<dbReference type="PATRIC" id="fig|1359.32.peg.220"/>
<dbReference type="EMBL" id="LIYF01000021">
    <property type="protein sequence ID" value="KZK06327.1"/>
    <property type="molecule type" value="Genomic_DNA"/>
</dbReference>
<dbReference type="PANTHER" id="PTHR43300:SF10">
    <property type="entry name" value="2,3,4,5-TETRAHYDROPYRIDINE-2,6-DICARBOXYLATE N-ACETYLTRANSFERASE"/>
    <property type="match status" value="1"/>
</dbReference>
<dbReference type="InterPro" id="IPR001451">
    <property type="entry name" value="Hexapep"/>
</dbReference>
<evidence type="ECO:0000256" key="6">
    <source>
        <dbReference type="ARBA" id="ARBA00023315"/>
    </source>
</evidence>
<evidence type="ECO:0000313" key="14">
    <source>
        <dbReference type="Proteomes" id="UP000595253"/>
    </source>
</evidence>
<dbReference type="GO" id="GO:0047200">
    <property type="term" value="F:tetrahydrodipicolinate N-acetyltransferase activity"/>
    <property type="evidence" value="ECO:0007669"/>
    <property type="project" value="UniProtKB-UniRule"/>
</dbReference>
<keyword evidence="5 7" id="KW-0457">Lysine biosynthesis</keyword>
<dbReference type="EMBL" id="CP015899">
    <property type="protein sequence ID" value="ARE29412.1"/>
    <property type="molecule type" value="Genomic_DNA"/>
</dbReference>
<evidence type="ECO:0000313" key="10">
    <source>
        <dbReference type="EMBL" id="BCO06236.1"/>
    </source>
</evidence>